<proteinExistence type="predicted"/>
<name>A0ABN4JZ77_9BACL</name>
<evidence type="ECO:0000259" key="1">
    <source>
        <dbReference type="Pfam" id="PF21805"/>
    </source>
</evidence>
<dbReference type="EMBL" id="CP013661">
    <property type="protein sequence ID" value="ALS78691.1"/>
    <property type="molecule type" value="Genomic_DNA"/>
</dbReference>
<dbReference type="Proteomes" id="UP000065533">
    <property type="component" value="Chromosome"/>
</dbReference>
<protein>
    <recommendedName>
        <fullName evidence="1">Imm-5-like domain-containing protein</fullName>
    </recommendedName>
</protein>
<reference evidence="2" key="1">
    <citation type="submission" date="2016-01" db="EMBL/GenBank/DDBJ databases">
        <title>Complete genome of Planococcus kocurri type strain.</title>
        <authorList>
            <person name="See-Too W.S."/>
        </authorList>
    </citation>
    <scope>NUCLEOTIDE SEQUENCE [LARGE SCALE GENOMIC DNA]</scope>
    <source>
        <strain evidence="2">ATCC 43650</strain>
    </source>
</reference>
<sequence length="153" mass="17222">MTDKSKIKIVDNTVLRSEIARATKRVTHVHLATWALSVAKRVLCYVEKEFPHSDQLQNGIQVGELWQRGEASVQEVRQAGFNVHELARRCESETAKAAARAIGHAVSVGHMRGHAVVCSDYAIKAVGLDSKADMNKITEERQWQLNELEQYRD</sequence>
<dbReference type="RefSeq" id="WP_058385350.1">
    <property type="nucleotide sequence ID" value="NZ_CP013661.2"/>
</dbReference>
<keyword evidence="3" id="KW-1185">Reference proteome</keyword>
<feature type="domain" description="Imm-5-like" evidence="1">
    <location>
        <begin position="23"/>
        <end position="150"/>
    </location>
</feature>
<accession>A0ABN4JZ77</accession>
<dbReference type="Pfam" id="PF21805">
    <property type="entry name" value="Imm5_like"/>
    <property type="match status" value="1"/>
</dbReference>
<evidence type="ECO:0000313" key="2">
    <source>
        <dbReference type="EMBL" id="ALS78691.1"/>
    </source>
</evidence>
<gene>
    <name evidence="2" type="ORF">AUO94_08465</name>
</gene>
<organism evidence="2 3">
    <name type="scientific">Planococcus kocurii</name>
    <dbReference type="NCBI Taxonomy" id="1374"/>
    <lineage>
        <taxon>Bacteria</taxon>
        <taxon>Bacillati</taxon>
        <taxon>Bacillota</taxon>
        <taxon>Bacilli</taxon>
        <taxon>Bacillales</taxon>
        <taxon>Caryophanaceae</taxon>
        <taxon>Planococcus</taxon>
    </lineage>
</organism>
<dbReference type="InterPro" id="IPR048667">
    <property type="entry name" value="Imm5-like"/>
</dbReference>
<evidence type="ECO:0000313" key="3">
    <source>
        <dbReference type="Proteomes" id="UP000065533"/>
    </source>
</evidence>